<evidence type="ECO:0000313" key="2">
    <source>
        <dbReference type="Proteomes" id="UP000050346"/>
    </source>
</evidence>
<accession>A0A0P9PRY1</accession>
<protein>
    <submittedName>
        <fullName evidence="1">Uncharacterized protein</fullName>
    </submittedName>
</protein>
<name>A0A0P9PRY1_PSEA0</name>
<reference evidence="1 2" key="1">
    <citation type="submission" date="2015-09" db="EMBL/GenBank/DDBJ databases">
        <title>Genome announcement of multiple Pseudomonas syringae strains.</title>
        <authorList>
            <person name="Thakur S."/>
            <person name="Wang P.W."/>
            <person name="Gong Y."/>
            <person name="Weir B.S."/>
            <person name="Guttman D.S."/>
        </authorList>
    </citation>
    <scope>NUCLEOTIDE SEQUENCE [LARGE SCALE GENOMIC DNA]</scope>
    <source>
        <strain evidence="1 2">ICMP9150</strain>
    </source>
</reference>
<organism evidence="1 2">
    <name type="scientific">Pseudomonas amygdali pv. dendropanacis</name>
    <dbReference type="NCBI Taxonomy" id="235272"/>
    <lineage>
        <taxon>Bacteria</taxon>
        <taxon>Pseudomonadati</taxon>
        <taxon>Pseudomonadota</taxon>
        <taxon>Gammaproteobacteria</taxon>
        <taxon>Pseudomonadales</taxon>
        <taxon>Pseudomonadaceae</taxon>
        <taxon>Pseudomonas</taxon>
        <taxon>Pseudomonas amygdali</taxon>
    </lineage>
</organism>
<sequence length="784" mass="88010">MRLFKDVVGSWSSNRRPEVRSKYWQPQKAPYSLSVFRWADMFDLMDFEAELRQDGKPLHLVVFFTGPDFLTGNQVAHALQNQLPRHVMPDALMFMLPKYTMGEFKKHKADKASSLMAQFERKTLGSPQTYAVGFYDETGAISDYVHISGPENKIGALIRAQSQKITKAGLAHLVKRSDVLKKAPPGFFYSKPSSRASNYFIRTEDLLSETLHAHYLAFACLPLIKKIKDQGMGEPDTLYLDTIALLPLAFSLQIYLMRFEQPQFVDIRSFHSHEGLVKDGPLPKGASAMCLISASSRCGLAEQWANVNSAAPCLVTTILSFEPTAKCCSILYTLKEPEDFVVLQEGDSGGTRLIRLNGERFVAEHSGTRLLNITTDHAPTVLQPKFYSYMGENLFSCFRRDKPGNRSRTVHVDKDRLTDSEGFKRWFATVLLEEAVSSTRWIIHDDDPASAKLADLAIEYLKEDGVKVENKVSFDKFDAGTEFNGSVIVLAAAAERGSRLQSVSRRLRSAQVTGTRLYIVGALFGRSHQMMRELQANLTQPAKDHSKYVVKTYMEIPAAELECVEHWEKEQSLLLSLHSISSKFSPAVSDRMKVFDDSPLQGLALNPFWPSSVTNEPMRLTRGFAFVDGKPDDKEGVTVATSTDIFLTILWILQNARQSEKVANAKRLESGELQQVLLSPEVFSRFDDGVIQAAFLHAALPTELDYRADETQSLAMSDIIYRLAAGYGYERGEAAMEFVIALAIEKIRLHQSVDVRLRKKLIETLTDKIPEISDLLDPEEGVPF</sequence>
<dbReference type="EMBL" id="LJQG01000042">
    <property type="protein sequence ID" value="KPX23460.1"/>
    <property type="molecule type" value="Genomic_DNA"/>
</dbReference>
<dbReference type="Proteomes" id="UP000050346">
    <property type="component" value="Unassembled WGS sequence"/>
</dbReference>
<gene>
    <name evidence="1" type="ORF">ALO71_05199</name>
</gene>
<comment type="caution">
    <text evidence="1">The sequence shown here is derived from an EMBL/GenBank/DDBJ whole genome shotgun (WGS) entry which is preliminary data.</text>
</comment>
<dbReference type="AlphaFoldDB" id="A0A0P9PRY1"/>
<evidence type="ECO:0000313" key="1">
    <source>
        <dbReference type="EMBL" id="KPX23460.1"/>
    </source>
</evidence>
<dbReference type="PATRIC" id="fig|235272.12.peg.3554"/>
<proteinExistence type="predicted"/>